<keyword evidence="5" id="KW-0732">Signal</keyword>
<evidence type="ECO:0000256" key="4">
    <source>
        <dbReference type="ARBA" id="ARBA00023284"/>
    </source>
</evidence>
<evidence type="ECO:0000256" key="2">
    <source>
        <dbReference type="ARBA" id="ARBA00022968"/>
    </source>
</evidence>
<proteinExistence type="predicted"/>
<protein>
    <submittedName>
        <fullName evidence="7">TlpA family protein disulfide reductase</fullName>
    </submittedName>
</protein>
<feature type="domain" description="Thioredoxin" evidence="6">
    <location>
        <begin position="43"/>
        <end position="184"/>
    </location>
</feature>
<evidence type="ECO:0000256" key="5">
    <source>
        <dbReference type="SAM" id="SignalP"/>
    </source>
</evidence>
<dbReference type="InterPro" id="IPR017937">
    <property type="entry name" value="Thioredoxin_CS"/>
</dbReference>
<keyword evidence="3" id="KW-1015">Disulfide bond</keyword>
<dbReference type="EMBL" id="CP079216">
    <property type="protein sequence ID" value="QXT62390.1"/>
    <property type="molecule type" value="Genomic_DNA"/>
</dbReference>
<dbReference type="PROSITE" id="PS51352">
    <property type="entry name" value="THIOREDOXIN_2"/>
    <property type="match status" value="1"/>
</dbReference>
<keyword evidence="1" id="KW-0201">Cytochrome c-type biogenesis</keyword>
<keyword evidence="8" id="KW-1185">Reference proteome</keyword>
<evidence type="ECO:0000256" key="1">
    <source>
        <dbReference type="ARBA" id="ARBA00022748"/>
    </source>
</evidence>
<keyword evidence="4" id="KW-0676">Redox-active center</keyword>
<organism evidence="7 8">
    <name type="scientific">Tessaracoccus palaemonis</name>
    <dbReference type="NCBI Taxonomy" id="2829499"/>
    <lineage>
        <taxon>Bacteria</taxon>
        <taxon>Bacillati</taxon>
        <taxon>Actinomycetota</taxon>
        <taxon>Actinomycetes</taxon>
        <taxon>Propionibacteriales</taxon>
        <taxon>Propionibacteriaceae</taxon>
        <taxon>Tessaracoccus</taxon>
    </lineage>
</organism>
<name>A0ABX8SGI8_9ACTN</name>
<evidence type="ECO:0000256" key="3">
    <source>
        <dbReference type="ARBA" id="ARBA00023157"/>
    </source>
</evidence>
<feature type="signal peptide" evidence="5">
    <location>
        <begin position="1"/>
        <end position="20"/>
    </location>
</feature>
<dbReference type="PROSITE" id="PS51257">
    <property type="entry name" value="PROKAR_LIPOPROTEIN"/>
    <property type="match status" value="1"/>
</dbReference>
<keyword evidence="2" id="KW-0812">Transmembrane</keyword>
<dbReference type="InterPro" id="IPR000866">
    <property type="entry name" value="AhpC/TSA"/>
</dbReference>
<reference evidence="7 8" key="1">
    <citation type="submission" date="2021-07" db="EMBL/GenBank/DDBJ databases">
        <title>complete genome sequencing of Tessaracoccus sp.J1M15.</title>
        <authorList>
            <person name="Bae J.-W."/>
            <person name="Kim D.-y."/>
        </authorList>
    </citation>
    <scope>NUCLEOTIDE SEQUENCE [LARGE SCALE GENOMIC DNA]</scope>
    <source>
        <strain evidence="7 8">J1M15</strain>
    </source>
</reference>
<gene>
    <name evidence="7" type="ORF">KDB89_11625</name>
</gene>
<dbReference type="PANTHER" id="PTHR42852">
    <property type="entry name" value="THIOL:DISULFIDE INTERCHANGE PROTEIN DSBE"/>
    <property type="match status" value="1"/>
</dbReference>
<accession>A0ABX8SGI8</accession>
<keyword evidence="2" id="KW-0735">Signal-anchor</keyword>
<dbReference type="PANTHER" id="PTHR42852:SF6">
    <property type="entry name" value="THIOL:DISULFIDE INTERCHANGE PROTEIN DSBE"/>
    <property type="match status" value="1"/>
</dbReference>
<dbReference type="InterPro" id="IPR013766">
    <property type="entry name" value="Thioredoxin_domain"/>
</dbReference>
<dbReference type="Pfam" id="PF00578">
    <property type="entry name" value="AhpC-TSA"/>
    <property type="match status" value="1"/>
</dbReference>
<dbReference type="RefSeq" id="WP_219081209.1">
    <property type="nucleotide sequence ID" value="NZ_CP079216.1"/>
</dbReference>
<dbReference type="InterPro" id="IPR050553">
    <property type="entry name" value="Thioredoxin_ResA/DsbE_sf"/>
</dbReference>
<dbReference type="Proteomes" id="UP000824504">
    <property type="component" value="Chromosome"/>
</dbReference>
<sequence length="186" mass="19102">MRRRVVLTALVTIGSLSACSAATDASDVSGFTAGDGTVTIVPADQRVEAPVLAGETLEGEPISTADFAGRAIVLNVWGSWCAPCRAEAPDLVAASEQLGDDVAFLGVNTRDLDTAPALAFERSFGLTYPSIYDPDGELLLGFGQLPPKAIPSTLVVDPEGRIAARVLGTVDTSTLVGIVGDVVADS</sequence>
<dbReference type="PROSITE" id="PS00194">
    <property type="entry name" value="THIOREDOXIN_1"/>
    <property type="match status" value="1"/>
</dbReference>
<feature type="chain" id="PRO_5047231729" evidence="5">
    <location>
        <begin position="21"/>
        <end position="186"/>
    </location>
</feature>
<evidence type="ECO:0000313" key="7">
    <source>
        <dbReference type="EMBL" id="QXT62390.1"/>
    </source>
</evidence>
<evidence type="ECO:0000313" key="8">
    <source>
        <dbReference type="Proteomes" id="UP000824504"/>
    </source>
</evidence>
<dbReference type="CDD" id="cd02966">
    <property type="entry name" value="TlpA_like_family"/>
    <property type="match status" value="1"/>
</dbReference>
<evidence type="ECO:0000259" key="6">
    <source>
        <dbReference type="PROSITE" id="PS51352"/>
    </source>
</evidence>